<accession>A0A642UXF4</accession>
<evidence type="ECO:0000313" key="6">
    <source>
        <dbReference type="EMBL" id="KAA8907181.1"/>
    </source>
</evidence>
<feature type="transmembrane region" description="Helical" evidence="5">
    <location>
        <begin position="63"/>
        <end position="84"/>
    </location>
</feature>
<feature type="transmembrane region" description="Helical" evidence="5">
    <location>
        <begin position="37"/>
        <end position="57"/>
    </location>
</feature>
<dbReference type="VEuPathDB" id="FungiDB:DIURU_000865"/>
<dbReference type="OrthoDB" id="8048523at2759"/>
<dbReference type="Pfam" id="PF04193">
    <property type="entry name" value="PQ-loop"/>
    <property type="match status" value="1"/>
</dbReference>
<feature type="transmembrane region" description="Helical" evidence="5">
    <location>
        <begin position="183"/>
        <end position="201"/>
    </location>
</feature>
<dbReference type="GO" id="GO:0016020">
    <property type="term" value="C:membrane"/>
    <property type="evidence" value="ECO:0007669"/>
    <property type="project" value="UniProtKB-SubCell"/>
</dbReference>
<comment type="subcellular location">
    <subcellularLocation>
        <location evidence="1">Membrane</location>
        <topology evidence="1">Multi-pass membrane protein</topology>
    </subcellularLocation>
</comment>
<feature type="transmembrane region" description="Helical" evidence="5">
    <location>
        <begin position="149"/>
        <end position="171"/>
    </location>
</feature>
<protein>
    <submittedName>
        <fullName evidence="6">Uncharacterized protein</fullName>
    </submittedName>
</protein>
<dbReference type="InterPro" id="IPR006603">
    <property type="entry name" value="PQ-loop_rpt"/>
</dbReference>
<gene>
    <name evidence="6" type="ORF">DIURU_000865</name>
</gene>
<evidence type="ECO:0000256" key="4">
    <source>
        <dbReference type="ARBA" id="ARBA00023136"/>
    </source>
</evidence>
<evidence type="ECO:0000256" key="3">
    <source>
        <dbReference type="ARBA" id="ARBA00022989"/>
    </source>
</evidence>
<dbReference type="Gene3D" id="1.20.1280.290">
    <property type="match status" value="1"/>
</dbReference>
<dbReference type="RefSeq" id="XP_034014532.1">
    <property type="nucleotide sequence ID" value="XM_034159160.1"/>
</dbReference>
<feature type="transmembrane region" description="Helical" evidence="5">
    <location>
        <begin position="6"/>
        <end position="25"/>
    </location>
</feature>
<sequence length="343" mass="37603">MSVEIALAAAVVSMATGIIAPLSQWYKSHTTSSVAGISPWFFRLWLMGDAFALIAAIESQAPLFVVAFFVYLCIVDAGLVAQWFKMNHSNIVTKVSPVVASVVFASRVQAAPVYPGLLQDRDAPITVLVWLWAGCHVLAWALQIRRNQVLQSVSDMSVTFVLLSVVSRASWLVAEGFGLPSPIAFSVMTIISLMLALVAGYQIHQFDHYVAAPQPVSSNTSDWYPFEVQAPAVEDSCPSETTSLLAPAPVVPKWIGHRNSWANYTTSPPPSHYVSRSVTTYSYHEPRSALESTSHKAAFPHDPTLIPSLIGTYSSVSKKMMESKTPFTPHDFLSDDFMNTNRH</sequence>
<dbReference type="EMBL" id="SWFT01000027">
    <property type="protein sequence ID" value="KAA8907181.1"/>
    <property type="molecule type" value="Genomic_DNA"/>
</dbReference>
<dbReference type="Proteomes" id="UP000449547">
    <property type="component" value="Unassembled WGS sequence"/>
</dbReference>
<evidence type="ECO:0000313" key="7">
    <source>
        <dbReference type="Proteomes" id="UP000449547"/>
    </source>
</evidence>
<comment type="caution">
    <text evidence="6">The sequence shown here is derived from an EMBL/GenBank/DDBJ whole genome shotgun (WGS) entry which is preliminary data.</text>
</comment>
<evidence type="ECO:0000256" key="5">
    <source>
        <dbReference type="SAM" id="Phobius"/>
    </source>
</evidence>
<keyword evidence="4 5" id="KW-0472">Membrane</keyword>
<feature type="transmembrane region" description="Helical" evidence="5">
    <location>
        <begin position="123"/>
        <end position="142"/>
    </location>
</feature>
<keyword evidence="3 5" id="KW-1133">Transmembrane helix</keyword>
<evidence type="ECO:0000256" key="2">
    <source>
        <dbReference type="ARBA" id="ARBA00022692"/>
    </source>
</evidence>
<evidence type="ECO:0000256" key="1">
    <source>
        <dbReference type="ARBA" id="ARBA00004141"/>
    </source>
</evidence>
<keyword evidence="2 5" id="KW-0812">Transmembrane</keyword>
<reference evidence="6 7" key="1">
    <citation type="submission" date="2019-07" db="EMBL/GenBank/DDBJ databases">
        <title>Genome assembly of two rare yeast pathogens: Diutina rugosa and Trichomonascus ciferrii.</title>
        <authorList>
            <person name="Mixao V."/>
            <person name="Saus E."/>
            <person name="Hansen A."/>
            <person name="Lass-Flor C."/>
            <person name="Gabaldon T."/>
        </authorList>
    </citation>
    <scope>NUCLEOTIDE SEQUENCE [LARGE SCALE GENOMIC DNA]</scope>
    <source>
        <strain evidence="6 7">CBS 613</strain>
    </source>
</reference>
<proteinExistence type="predicted"/>
<name>A0A642UXF4_DIURU</name>
<dbReference type="AlphaFoldDB" id="A0A642UXF4"/>
<keyword evidence="7" id="KW-1185">Reference proteome</keyword>
<organism evidence="6 7">
    <name type="scientific">Diutina rugosa</name>
    <name type="common">Yeast</name>
    <name type="synonym">Candida rugosa</name>
    <dbReference type="NCBI Taxonomy" id="5481"/>
    <lineage>
        <taxon>Eukaryota</taxon>
        <taxon>Fungi</taxon>
        <taxon>Dikarya</taxon>
        <taxon>Ascomycota</taxon>
        <taxon>Saccharomycotina</taxon>
        <taxon>Pichiomycetes</taxon>
        <taxon>Debaryomycetaceae</taxon>
        <taxon>Diutina</taxon>
    </lineage>
</organism>
<dbReference type="GeneID" id="54779518"/>